<gene>
    <name evidence="1" type="ORF">Pcinc_031317</name>
</gene>
<sequence>MRVHTAYSTIPPPVLPSSSPCGLPMPWFSDFSRQSPPDQRGEKIYSPHECLCLCVCPPSLAELSLV</sequence>
<dbReference type="AlphaFoldDB" id="A0AAE1EWW6"/>
<protein>
    <submittedName>
        <fullName evidence="1">Uncharacterized protein</fullName>
    </submittedName>
</protein>
<evidence type="ECO:0000313" key="1">
    <source>
        <dbReference type="EMBL" id="KAK3862861.1"/>
    </source>
</evidence>
<comment type="caution">
    <text evidence="1">The sequence shown here is derived from an EMBL/GenBank/DDBJ whole genome shotgun (WGS) entry which is preliminary data.</text>
</comment>
<proteinExistence type="predicted"/>
<organism evidence="1 2">
    <name type="scientific">Petrolisthes cinctipes</name>
    <name type="common">Flat porcelain crab</name>
    <dbReference type="NCBI Taxonomy" id="88211"/>
    <lineage>
        <taxon>Eukaryota</taxon>
        <taxon>Metazoa</taxon>
        <taxon>Ecdysozoa</taxon>
        <taxon>Arthropoda</taxon>
        <taxon>Crustacea</taxon>
        <taxon>Multicrustacea</taxon>
        <taxon>Malacostraca</taxon>
        <taxon>Eumalacostraca</taxon>
        <taxon>Eucarida</taxon>
        <taxon>Decapoda</taxon>
        <taxon>Pleocyemata</taxon>
        <taxon>Anomura</taxon>
        <taxon>Galatheoidea</taxon>
        <taxon>Porcellanidae</taxon>
        <taxon>Petrolisthes</taxon>
    </lineage>
</organism>
<evidence type="ECO:0000313" key="2">
    <source>
        <dbReference type="Proteomes" id="UP001286313"/>
    </source>
</evidence>
<keyword evidence="2" id="KW-1185">Reference proteome</keyword>
<name>A0AAE1EWW6_PETCI</name>
<reference evidence="1" key="1">
    <citation type="submission" date="2023-10" db="EMBL/GenBank/DDBJ databases">
        <title>Genome assemblies of two species of porcelain crab, Petrolisthes cinctipes and Petrolisthes manimaculis (Anomura: Porcellanidae).</title>
        <authorList>
            <person name="Angst P."/>
        </authorList>
    </citation>
    <scope>NUCLEOTIDE SEQUENCE</scope>
    <source>
        <strain evidence="1">PB745_01</strain>
        <tissue evidence="1">Gill</tissue>
    </source>
</reference>
<dbReference type="EMBL" id="JAWQEG010004140">
    <property type="protein sequence ID" value="KAK3862861.1"/>
    <property type="molecule type" value="Genomic_DNA"/>
</dbReference>
<accession>A0AAE1EWW6</accession>
<dbReference type="Proteomes" id="UP001286313">
    <property type="component" value="Unassembled WGS sequence"/>
</dbReference>